<proteinExistence type="predicted"/>
<dbReference type="EMBL" id="JAURUE010000002">
    <property type="protein sequence ID" value="MDP9616340.1"/>
    <property type="molecule type" value="Genomic_DNA"/>
</dbReference>
<comment type="caution">
    <text evidence="2">The sequence shown here is derived from an EMBL/GenBank/DDBJ whole genome shotgun (WGS) entry which is preliminary data.</text>
</comment>
<evidence type="ECO:0000256" key="1">
    <source>
        <dbReference type="SAM" id="MobiDB-lite"/>
    </source>
</evidence>
<sequence length="154" mass="16440">MAGLAAARRHHPATPYPRALQRLADQLAGPLPATWRPAPIDALAWCSATAAASWLTPAGRRAVTELVASRVPHAAGHTAPGAPHDRLDLEWMAGEHATFDTIARRLWGVPIHAPFLDTAVAAACLAIPPFERARPGSTSRSRGPRWPTWCPTGC</sequence>
<feature type="compositionally biased region" description="Low complexity" evidence="1">
    <location>
        <begin position="135"/>
        <end position="148"/>
    </location>
</feature>
<name>A0ABT9L7S6_9ACTN</name>
<feature type="region of interest" description="Disordered" evidence="1">
    <location>
        <begin position="135"/>
        <end position="154"/>
    </location>
</feature>
<evidence type="ECO:0000313" key="3">
    <source>
        <dbReference type="Proteomes" id="UP001234880"/>
    </source>
</evidence>
<accession>A0ABT9L7S6</accession>
<dbReference type="RefSeq" id="WP_253370095.1">
    <property type="nucleotide sequence ID" value="NZ_JAURUE010000002.1"/>
</dbReference>
<organism evidence="2 3">
    <name type="scientific">Streptomyces demainii</name>
    <dbReference type="NCBI Taxonomy" id="588122"/>
    <lineage>
        <taxon>Bacteria</taxon>
        <taxon>Bacillati</taxon>
        <taxon>Actinomycetota</taxon>
        <taxon>Actinomycetes</taxon>
        <taxon>Kitasatosporales</taxon>
        <taxon>Streptomycetaceae</taxon>
        <taxon>Streptomyces</taxon>
    </lineage>
</organism>
<protein>
    <submittedName>
        <fullName evidence="2">Uncharacterized protein</fullName>
    </submittedName>
</protein>
<gene>
    <name evidence="2" type="ORF">JOF35_008678</name>
</gene>
<dbReference type="Proteomes" id="UP001234880">
    <property type="component" value="Unassembled WGS sequence"/>
</dbReference>
<reference evidence="2 3" key="1">
    <citation type="submission" date="2023-07" db="EMBL/GenBank/DDBJ databases">
        <title>Sequencing the genomes of 1000 actinobacteria strains.</title>
        <authorList>
            <person name="Klenk H.-P."/>
        </authorList>
    </citation>
    <scope>NUCLEOTIDE SEQUENCE [LARGE SCALE GENOMIC DNA]</scope>
    <source>
        <strain evidence="2 3">DSM 41600</strain>
    </source>
</reference>
<keyword evidence="3" id="KW-1185">Reference proteome</keyword>
<evidence type="ECO:0000313" key="2">
    <source>
        <dbReference type="EMBL" id="MDP9616340.1"/>
    </source>
</evidence>